<gene>
    <name evidence="1" type="ORF">Ga0074812_106248</name>
</gene>
<dbReference type="PANTHER" id="PTHR39186">
    <property type="entry name" value="DUF2071 FAMILY PROTEIN"/>
    <property type="match status" value="1"/>
</dbReference>
<dbReference type="InterPro" id="IPR023375">
    <property type="entry name" value="ADC_dom_sf"/>
</dbReference>
<protein>
    <recommendedName>
        <fullName evidence="3">DUF2071 domain-containing protein</fullName>
    </recommendedName>
</protein>
<dbReference type="RefSeq" id="WP_091275346.1">
    <property type="nucleotide sequence ID" value="NZ_FAOZ01000006.1"/>
</dbReference>
<keyword evidence="2" id="KW-1185">Reference proteome</keyword>
<dbReference type="PANTHER" id="PTHR39186:SF1">
    <property type="entry name" value="DUF2071 DOMAIN-CONTAINING PROTEIN"/>
    <property type="match status" value="1"/>
</dbReference>
<dbReference type="Proteomes" id="UP000198802">
    <property type="component" value="Unassembled WGS sequence"/>
</dbReference>
<evidence type="ECO:0000313" key="2">
    <source>
        <dbReference type="Proteomes" id="UP000198802"/>
    </source>
</evidence>
<proteinExistence type="predicted"/>
<name>A0A0S4QL80_9ACTN</name>
<accession>A0A0S4QL80</accession>
<dbReference type="Pfam" id="PF09844">
    <property type="entry name" value="DUF2071"/>
    <property type="match status" value="1"/>
</dbReference>
<evidence type="ECO:0000313" key="1">
    <source>
        <dbReference type="EMBL" id="CUU55993.1"/>
    </source>
</evidence>
<reference evidence="2" key="1">
    <citation type="submission" date="2015-11" db="EMBL/GenBank/DDBJ databases">
        <authorList>
            <person name="Varghese N."/>
        </authorList>
    </citation>
    <scope>NUCLEOTIDE SEQUENCE [LARGE SCALE GENOMIC DNA]</scope>
    <source>
        <strain evidence="2">DSM 45899</strain>
    </source>
</reference>
<dbReference type="InterPro" id="IPR018644">
    <property type="entry name" value="DUF2071"/>
</dbReference>
<sequence>MYLDQSGLAGGGDAVARPAARPTVGPVCPFAVERPASIQRWEQLTFLHWPFEPEVVRRRLPPELTVDTFDGRAWVSLVPFAMRVATGRGWSLPWMSTFPETNVRTYVVDRRGRRGVWFFSLDAARLPAVLMARGGFRLPYLWSAMRVVRTGEGWSGPRRTLGRDGIDRDEIGRDEIGRDEILYRTRRRWPGPRGASSRVRVRIGAAYQAGELSPLDHFLTARWRLYSSTGSSHRTVPACHEPWPLHRADPVELDDGLLRAAGFTPPVVEPLMHYSPGVQVRIGRPERYL</sequence>
<evidence type="ECO:0008006" key="3">
    <source>
        <dbReference type="Google" id="ProtNLM"/>
    </source>
</evidence>
<organism evidence="1 2">
    <name type="scientific">Parafrankia irregularis</name>
    <dbReference type="NCBI Taxonomy" id="795642"/>
    <lineage>
        <taxon>Bacteria</taxon>
        <taxon>Bacillati</taxon>
        <taxon>Actinomycetota</taxon>
        <taxon>Actinomycetes</taxon>
        <taxon>Frankiales</taxon>
        <taxon>Frankiaceae</taxon>
        <taxon>Parafrankia</taxon>
    </lineage>
</organism>
<dbReference type="AlphaFoldDB" id="A0A0S4QL80"/>
<dbReference type="SUPFAM" id="SSF160104">
    <property type="entry name" value="Acetoacetate decarboxylase-like"/>
    <property type="match status" value="1"/>
</dbReference>
<dbReference type="EMBL" id="FAOZ01000006">
    <property type="protein sequence ID" value="CUU55993.1"/>
    <property type="molecule type" value="Genomic_DNA"/>
</dbReference>